<feature type="non-terminal residue" evidence="1">
    <location>
        <position position="1"/>
    </location>
</feature>
<name>A0ACA9P676_9GLOM</name>
<reference evidence="1" key="1">
    <citation type="submission" date="2021-06" db="EMBL/GenBank/DDBJ databases">
        <authorList>
            <person name="Kallberg Y."/>
            <person name="Tangrot J."/>
            <person name="Rosling A."/>
        </authorList>
    </citation>
    <scope>NUCLEOTIDE SEQUENCE</scope>
    <source>
        <strain evidence="1">IL203A</strain>
    </source>
</reference>
<sequence>FSINSTLVQISLIIPVTNATVKSIFSRQNFIKTRLHNQMNTDTLNVHLMIVLNRLTIDLFNFEKAFEHWSLREHRI</sequence>
<comment type="caution">
    <text evidence="1">The sequence shown here is derived from an EMBL/GenBank/DDBJ whole genome shotgun (WGS) entry which is preliminary data.</text>
</comment>
<gene>
    <name evidence="1" type="ORF">DHETER_LOCUS11359</name>
</gene>
<proteinExistence type="predicted"/>
<organism evidence="1 2">
    <name type="scientific">Dentiscutata heterogama</name>
    <dbReference type="NCBI Taxonomy" id="1316150"/>
    <lineage>
        <taxon>Eukaryota</taxon>
        <taxon>Fungi</taxon>
        <taxon>Fungi incertae sedis</taxon>
        <taxon>Mucoromycota</taxon>
        <taxon>Glomeromycotina</taxon>
        <taxon>Glomeromycetes</taxon>
        <taxon>Diversisporales</taxon>
        <taxon>Gigasporaceae</taxon>
        <taxon>Dentiscutata</taxon>
    </lineage>
</organism>
<protein>
    <submittedName>
        <fullName evidence="1">5419_t:CDS:1</fullName>
    </submittedName>
</protein>
<dbReference type="Proteomes" id="UP000789702">
    <property type="component" value="Unassembled WGS sequence"/>
</dbReference>
<evidence type="ECO:0000313" key="1">
    <source>
        <dbReference type="EMBL" id="CAG8693106.1"/>
    </source>
</evidence>
<dbReference type="EMBL" id="CAJVPU010024613">
    <property type="protein sequence ID" value="CAG8693106.1"/>
    <property type="molecule type" value="Genomic_DNA"/>
</dbReference>
<keyword evidence="2" id="KW-1185">Reference proteome</keyword>
<evidence type="ECO:0000313" key="2">
    <source>
        <dbReference type="Proteomes" id="UP000789702"/>
    </source>
</evidence>
<accession>A0ACA9P676</accession>